<reference evidence="1" key="1">
    <citation type="journal article" date="2019" name="Environ. Microbiol.">
        <title>Fungal ecological strategies reflected in gene transcription - a case study of two litter decomposers.</title>
        <authorList>
            <person name="Barbi F."/>
            <person name="Kohler A."/>
            <person name="Barry K."/>
            <person name="Baskaran P."/>
            <person name="Daum C."/>
            <person name="Fauchery L."/>
            <person name="Ihrmark K."/>
            <person name="Kuo A."/>
            <person name="LaButti K."/>
            <person name="Lipzen A."/>
            <person name="Morin E."/>
            <person name="Grigoriev I.V."/>
            <person name="Henrissat B."/>
            <person name="Lindahl B."/>
            <person name="Martin F."/>
        </authorList>
    </citation>
    <scope>NUCLEOTIDE SEQUENCE</scope>
    <source>
        <strain evidence="1">JB14</strain>
    </source>
</reference>
<gene>
    <name evidence="1" type="ORF">BT96DRAFT_1005938</name>
</gene>
<name>A0A6A4GLE7_9AGAR</name>
<keyword evidence="2" id="KW-1185">Reference proteome</keyword>
<organism evidence="1 2">
    <name type="scientific">Gymnopus androsaceus JB14</name>
    <dbReference type="NCBI Taxonomy" id="1447944"/>
    <lineage>
        <taxon>Eukaryota</taxon>
        <taxon>Fungi</taxon>
        <taxon>Dikarya</taxon>
        <taxon>Basidiomycota</taxon>
        <taxon>Agaricomycotina</taxon>
        <taxon>Agaricomycetes</taxon>
        <taxon>Agaricomycetidae</taxon>
        <taxon>Agaricales</taxon>
        <taxon>Marasmiineae</taxon>
        <taxon>Omphalotaceae</taxon>
        <taxon>Gymnopus</taxon>
    </lineage>
</organism>
<accession>A0A6A4GLE7</accession>
<evidence type="ECO:0000313" key="1">
    <source>
        <dbReference type="EMBL" id="KAE9386582.1"/>
    </source>
</evidence>
<sequence length="186" mass="20413">MLDYSQTGPFYVHTERIGVASATPVSPFGLTQTNIFLQQCAEAQAASQRALRELRQFMDTLAKAKLPGFNPGSCNEPDVKSTSTVTVTSCHTTRLDLRPSCHPRSSEGEFPPPDVSLTLPMSSSPPPTPVPPPCIDPHLKPIQEERFTPQKAMPSKLMVVHSTTVNSRFGATRPAKRDWMDRVAVQ</sequence>
<dbReference type="Proteomes" id="UP000799118">
    <property type="component" value="Unassembled WGS sequence"/>
</dbReference>
<dbReference type="AlphaFoldDB" id="A0A6A4GLE7"/>
<dbReference type="EMBL" id="ML769866">
    <property type="protein sequence ID" value="KAE9386582.1"/>
    <property type="molecule type" value="Genomic_DNA"/>
</dbReference>
<protein>
    <submittedName>
        <fullName evidence="1">Uncharacterized protein</fullName>
    </submittedName>
</protein>
<evidence type="ECO:0000313" key="2">
    <source>
        <dbReference type="Proteomes" id="UP000799118"/>
    </source>
</evidence>
<proteinExistence type="predicted"/>